<comment type="caution">
    <text evidence="3">The sequence shown here is derived from an EMBL/GenBank/DDBJ whole genome shotgun (WGS) entry which is preliminary data.</text>
</comment>
<keyword evidence="2" id="KW-1133">Transmembrane helix</keyword>
<evidence type="ECO:0000313" key="4">
    <source>
        <dbReference type="Proteomes" id="UP000576393"/>
    </source>
</evidence>
<evidence type="ECO:0000313" key="3">
    <source>
        <dbReference type="EMBL" id="NYF39103.1"/>
    </source>
</evidence>
<feature type="region of interest" description="Disordered" evidence="1">
    <location>
        <begin position="1"/>
        <end position="30"/>
    </location>
</feature>
<dbReference type="RefSeq" id="WP_179818761.1">
    <property type="nucleotide sequence ID" value="NZ_JACCCO010000001.1"/>
</dbReference>
<proteinExistence type="predicted"/>
<evidence type="ECO:0000256" key="2">
    <source>
        <dbReference type="SAM" id="Phobius"/>
    </source>
</evidence>
<organism evidence="3 4">
    <name type="scientific">Streptosporangium sandarakinum</name>
    <dbReference type="NCBI Taxonomy" id="1260955"/>
    <lineage>
        <taxon>Bacteria</taxon>
        <taxon>Bacillati</taxon>
        <taxon>Actinomycetota</taxon>
        <taxon>Actinomycetes</taxon>
        <taxon>Streptosporangiales</taxon>
        <taxon>Streptosporangiaceae</taxon>
        <taxon>Streptosporangium</taxon>
    </lineage>
</organism>
<protein>
    <submittedName>
        <fullName evidence="3">Uncharacterized protein</fullName>
    </submittedName>
</protein>
<accession>A0A852UV37</accession>
<feature type="transmembrane region" description="Helical" evidence="2">
    <location>
        <begin position="32"/>
        <end position="50"/>
    </location>
</feature>
<feature type="transmembrane region" description="Helical" evidence="2">
    <location>
        <begin position="92"/>
        <end position="113"/>
    </location>
</feature>
<gene>
    <name evidence="3" type="ORF">HDA43_001262</name>
</gene>
<feature type="transmembrane region" description="Helical" evidence="2">
    <location>
        <begin position="62"/>
        <end position="80"/>
    </location>
</feature>
<dbReference type="AlphaFoldDB" id="A0A852UV37"/>
<feature type="transmembrane region" description="Helical" evidence="2">
    <location>
        <begin position="265"/>
        <end position="283"/>
    </location>
</feature>
<feature type="transmembrane region" description="Helical" evidence="2">
    <location>
        <begin position="321"/>
        <end position="342"/>
    </location>
</feature>
<feature type="transmembrane region" description="Helical" evidence="2">
    <location>
        <begin position="133"/>
        <end position="162"/>
    </location>
</feature>
<feature type="compositionally biased region" description="Low complexity" evidence="1">
    <location>
        <begin position="1"/>
        <end position="10"/>
    </location>
</feature>
<dbReference type="Proteomes" id="UP000576393">
    <property type="component" value="Unassembled WGS sequence"/>
</dbReference>
<feature type="transmembrane region" description="Helical" evidence="2">
    <location>
        <begin position="295"/>
        <end position="315"/>
    </location>
</feature>
<feature type="transmembrane region" description="Helical" evidence="2">
    <location>
        <begin position="243"/>
        <end position="259"/>
    </location>
</feature>
<sequence>MTAAGAPREPGAGGIADPVDGRSADPGRRSGAARRLAPAFGLFLLAPLVGEYLLGNVPASDIGGLLVLAPMYGGGALVIRETVRRAGRGWPAILLLAAAYGVLEAGVIDQSLFNPSFEGLDFGTETYLPAPGLSASSLLSFVGGHVIWSIGVPVAVVETLAARRGTAPWLGGRGLAVACAVFVLGSVLVGYGVYEGEHFRATAAQTAGAAAVAAVLAGAAFAVGRRPRPASGRASGRRAPGPWAVGAVAWLLSGLYWMRPETWPGVAAGVALAVVAAVVITRWSRRPGWDARHRFAPAGGALPTYACGGFVLLVLKGTATPVNLAGQAVLALGSVLLLAVAARRAGRAAAVG</sequence>
<dbReference type="EMBL" id="JACCCO010000001">
    <property type="protein sequence ID" value="NYF39103.1"/>
    <property type="molecule type" value="Genomic_DNA"/>
</dbReference>
<evidence type="ECO:0000256" key="1">
    <source>
        <dbReference type="SAM" id="MobiDB-lite"/>
    </source>
</evidence>
<keyword evidence="2" id="KW-0472">Membrane</keyword>
<keyword evidence="2" id="KW-0812">Transmembrane</keyword>
<feature type="transmembrane region" description="Helical" evidence="2">
    <location>
        <begin position="174"/>
        <end position="194"/>
    </location>
</feature>
<reference evidence="3 4" key="1">
    <citation type="submission" date="2020-07" db="EMBL/GenBank/DDBJ databases">
        <title>Sequencing the genomes of 1000 actinobacteria strains.</title>
        <authorList>
            <person name="Klenk H.-P."/>
        </authorList>
    </citation>
    <scope>NUCLEOTIDE SEQUENCE [LARGE SCALE GENOMIC DNA]</scope>
    <source>
        <strain evidence="3 4">DSM 45763</strain>
    </source>
</reference>
<feature type="transmembrane region" description="Helical" evidence="2">
    <location>
        <begin position="206"/>
        <end position="223"/>
    </location>
</feature>
<keyword evidence="4" id="KW-1185">Reference proteome</keyword>
<feature type="compositionally biased region" description="Basic and acidic residues" evidence="1">
    <location>
        <begin position="19"/>
        <end position="28"/>
    </location>
</feature>
<name>A0A852UV37_9ACTN</name>